<sequence>MPSRREFLLGVGVAGTATVAGCLGSRTDEPGTDDDYAWPTVGADLRNSRTIADGAAPRDEPDVEWRVDLESALATGEPTVTDDTVFVNTGRDIVAFDRETSERRWSIDPENEPYSYQGSPTVFDDTAYVPEREVLTARDLETGEADWTFELERIISESALTVTDTDDGRVYVAGGNAVHALDAKSGEELWEQELLGIASYAIAKYADWLFIATKGGELYRINRWEGRVEWRRTIEAGIASAPIVLTSSDRRLGHGVAIADGDGSVIYFDSSGKREWQTDLGGFGNDGLAIGHRTVLARSGSTLYALDANDGDNLWRADIGRSSRNPPIIVGDTVYVGGDRLRAFDVGGGYGIRSLRIGGQRFDREATGDVNYVTAADGKLFVTTDVGRFEGDDTAALLVLS</sequence>
<dbReference type="PROSITE" id="PS51257">
    <property type="entry name" value="PROKAR_LIPOPROTEIN"/>
    <property type="match status" value="1"/>
</dbReference>
<name>A0A1N7GGB0_9EURY</name>
<gene>
    <name evidence="2" type="ORF">SAMN05421752_11215</name>
</gene>
<dbReference type="SUPFAM" id="SSF50998">
    <property type="entry name" value="Quinoprotein alcohol dehydrogenase-like"/>
    <property type="match status" value="2"/>
</dbReference>
<dbReference type="Gene3D" id="2.130.10.10">
    <property type="entry name" value="YVTN repeat-like/Quinoprotein amine dehydrogenase"/>
    <property type="match status" value="2"/>
</dbReference>
<dbReference type="Proteomes" id="UP000185936">
    <property type="component" value="Unassembled WGS sequence"/>
</dbReference>
<dbReference type="PROSITE" id="PS00879">
    <property type="entry name" value="ODR_DC_2_2"/>
    <property type="match status" value="1"/>
</dbReference>
<dbReference type="InterPro" id="IPR022657">
    <property type="entry name" value="De-COase2_CS"/>
</dbReference>
<dbReference type="Pfam" id="PF13360">
    <property type="entry name" value="PQQ_2"/>
    <property type="match status" value="2"/>
</dbReference>
<feature type="domain" description="Pyrrolo-quinoline quinone repeat" evidence="1">
    <location>
        <begin position="262"/>
        <end position="346"/>
    </location>
</feature>
<dbReference type="InterPro" id="IPR002372">
    <property type="entry name" value="PQQ_rpt_dom"/>
</dbReference>
<dbReference type="InterPro" id="IPR006311">
    <property type="entry name" value="TAT_signal"/>
</dbReference>
<evidence type="ECO:0000259" key="1">
    <source>
        <dbReference type="Pfam" id="PF13360"/>
    </source>
</evidence>
<dbReference type="InterPro" id="IPR015943">
    <property type="entry name" value="WD40/YVTN_repeat-like_dom_sf"/>
</dbReference>
<organism evidence="2 3">
    <name type="scientific">Natronorubrum thiooxidans</name>
    <dbReference type="NCBI Taxonomy" id="308853"/>
    <lineage>
        <taxon>Archaea</taxon>
        <taxon>Methanobacteriati</taxon>
        <taxon>Methanobacteriota</taxon>
        <taxon>Stenosarchaea group</taxon>
        <taxon>Halobacteria</taxon>
        <taxon>Halobacteriales</taxon>
        <taxon>Natrialbaceae</taxon>
        <taxon>Natronorubrum</taxon>
    </lineage>
</organism>
<reference evidence="3" key="1">
    <citation type="submission" date="2017-01" db="EMBL/GenBank/DDBJ databases">
        <authorList>
            <person name="Varghese N."/>
            <person name="Submissions S."/>
        </authorList>
    </citation>
    <scope>NUCLEOTIDE SEQUENCE [LARGE SCALE GENOMIC DNA]</scope>
    <source>
        <strain evidence="3">type strain: HArc-</strain>
    </source>
</reference>
<dbReference type="PANTHER" id="PTHR34512">
    <property type="entry name" value="CELL SURFACE PROTEIN"/>
    <property type="match status" value="1"/>
</dbReference>
<proteinExistence type="predicted"/>
<dbReference type="STRING" id="308853.SAMN05421752_11215"/>
<protein>
    <submittedName>
        <fullName evidence="2">Outer membrane protein assembly factor BamB, contains PQQ-like beta-propeller repeat</fullName>
    </submittedName>
</protein>
<evidence type="ECO:0000313" key="3">
    <source>
        <dbReference type="Proteomes" id="UP000185936"/>
    </source>
</evidence>
<accession>A0A1N7GGB0</accession>
<dbReference type="OrthoDB" id="169171at2157"/>
<dbReference type="PANTHER" id="PTHR34512:SF30">
    <property type="entry name" value="OUTER MEMBRANE PROTEIN ASSEMBLY FACTOR BAMB"/>
    <property type="match status" value="1"/>
</dbReference>
<dbReference type="PROSITE" id="PS51318">
    <property type="entry name" value="TAT"/>
    <property type="match status" value="1"/>
</dbReference>
<dbReference type="EMBL" id="FTNR01000012">
    <property type="protein sequence ID" value="SIS11624.1"/>
    <property type="molecule type" value="Genomic_DNA"/>
</dbReference>
<keyword evidence="3" id="KW-1185">Reference proteome</keyword>
<evidence type="ECO:0000313" key="2">
    <source>
        <dbReference type="EMBL" id="SIS11624.1"/>
    </source>
</evidence>
<dbReference type="RefSeq" id="WP_076610047.1">
    <property type="nucleotide sequence ID" value="NZ_FTNR01000012.1"/>
</dbReference>
<dbReference type="AlphaFoldDB" id="A0A1N7GGB0"/>
<dbReference type="InterPro" id="IPR018391">
    <property type="entry name" value="PQQ_b-propeller_rpt"/>
</dbReference>
<feature type="domain" description="Pyrrolo-quinoline quinone repeat" evidence="1">
    <location>
        <begin position="63"/>
        <end position="150"/>
    </location>
</feature>
<dbReference type="SMART" id="SM00564">
    <property type="entry name" value="PQQ"/>
    <property type="match status" value="7"/>
</dbReference>
<dbReference type="InterPro" id="IPR011047">
    <property type="entry name" value="Quinoprotein_ADH-like_sf"/>
</dbReference>